<proteinExistence type="predicted"/>
<gene>
    <name evidence="1" type="ORF">RUMCAL_02941</name>
</gene>
<sequence length="54" mass="6085">MFFGGAGFGWRLPSILRRAKKSGGLDLSKPPLDIWACQSATVRRLFFFAVVRQK</sequence>
<comment type="caution">
    <text evidence="1">The sequence shown here is derived from an EMBL/GenBank/DDBJ whole genome shotgun (WGS) entry which is preliminary data.</text>
</comment>
<dbReference type="EMBL" id="AWVF01000377">
    <property type="protein sequence ID" value="ERJ89638.1"/>
    <property type="molecule type" value="Genomic_DNA"/>
</dbReference>
<keyword evidence="2" id="KW-1185">Reference proteome</keyword>
<evidence type="ECO:0000313" key="1">
    <source>
        <dbReference type="EMBL" id="ERJ89638.1"/>
    </source>
</evidence>
<dbReference type="HOGENOM" id="CLU_3047697_0_0_9"/>
<dbReference type="AlphaFoldDB" id="U2LRA4"/>
<protein>
    <submittedName>
        <fullName evidence="1">Uncharacterized protein</fullName>
    </submittedName>
</protein>
<accession>U2LRA4</accession>
<reference evidence="1 2" key="1">
    <citation type="submission" date="2013-07" db="EMBL/GenBank/DDBJ databases">
        <authorList>
            <person name="Weinstock G."/>
            <person name="Sodergren E."/>
            <person name="Wylie T."/>
            <person name="Fulton L."/>
            <person name="Fulton R."/>
            <person name="Fronick C."/>
            <person name="O'Laughlin M."/>
            <person name="Godfrey J."/>
            <person name="Miner T."/>
            <person name="Herter B."/>
            <person name="Appelbaum E."/>
            <person name="Cordes M."/>
            <person name="Lek S."/>
            <person name="Wollam A."/>
            <person name="Pepin K.H."/>
            <person name="Palsikar V.B."/>
            <person name="Mitreva M."/>
            <person name="Wilson R.K."/>
        </authorList>
    </citation>
    <scope>NUCLEOTIDE SEQUENCE [LARGE SCALE GENOMIC DNA]</scope>
    <source>
        <strain evidence="1 2">ATCC 27760</strain>
    </source>
</reference>
<organism evidence="1 2">
    <name type="scientific">Ruminococcus callidus ATCC 27760</name>
    <dbReference type="NCBI Taxonomy" id="411473"/>
    <lineage>
        <taxon>Bacteria</taxon>
        <taxon>Bacillati</taxon>
        <taxon>Bacillota</taxon>
        <taxon>Clostridia</taxon>
        <taxon>Eubacteriales</taxon>
        <taxon>Oscillospiraceae</taxon>
        <taxon>Ruminococcus</taxon>
    </lineage>
</organism>
<name>U2LRA4_9FIRM</name>
<dbReference type="Proteomes" id="UP000016662">
    <property type="component" value="Unassembled WGS sequence"/>
</dbReference>
<evidence type="ECO:0000313" key="2">
    <source>
        <dbReference type="Proteomes" id="UP000016662"/>
    </source>
</evidence>